<evidence type="ECO:0000313" key="3">
    <source>
        <dbReference type="Proteomes" id="UP000198876"/>
    </source>
</evidence>
<dbReference type="GO" id="GO:0016747">
    <property type="term" value="F:acyltransferase activity, transferring groups other than amino-acyl groups"/>
    <property type="evidence" value="ECO:0007669"/>
    <property type="project" value="InterPro"/>
</dbReference>
<dbReference type="OrthoDB" id="104811at2157"/>
<dbReference type="SUPFAM" id="SSF55729">
    <property type="entry name" value="Acyl-CoA N-acyltransferases (Nat)"/>
    <property type="match status" value="1"/>
</dbReference>
<dbReference type="EMBL" id="FOOQ01000004">
    <property type="protein sequence ID" value="SFG77871.1"/>
    <property type="molecule type" value="Genomic_DNA"/>
</dbReference>
<dbReference type="RefSeq" id="WP_092893293.1">
    <property type="nucleotide sequence ID" value="NZ_FOOQ01000004.1"/>
</dbReference>
<sequence>MYVRDAKNRDEVWLLDRIEEMDLTDPAFRSRDYVVALDEETGQRAGLGRIRVHRDGADDTDDADDADAEFCELALVATPERWRGQGVGAHVVERLVTKAGDAGFDDVYAVAAQPEYLLQFGFSPVDSERLPSPIADRLSAVREERGDDAIAVRVAVGEFEMPSRLRDRFKNATPGDDADGVSVEETAEDFGIDPDEVTYKYDTG</sequence>
<protein>
    <submittedName>
        <fullName evidence="2">N-acetylglutamate synthase, GNAT family</fullName>
    </submittedName>
</protein>
<organism evidence="2 3">
    <name type="scientific">Halopelagius inordinatus</name>
    <dbReference type="NCBI Taxonomy" id="553467"/>
    <lineage>
        <taxon>Archaea</taxon>
        <taxon>Methanobacteriati</taxon>
        <taxon>Methanobacteriota</taxon>
        <taxon>Stenosarchaea group</taxon>
        <taxon>Halobacteria</taxon>
        <taxon>Halobacteriales</taxon>
        <taxon>Haloferacaceae</taxon>
    </lineage>
</organism>
<evidence type="ECO:0000313" key="2">
    <source>
        <dbReference type="EMBL" id="SFG77871.1"/>
    </source>
</evidence>
<dbReference type="AlphaFoldDB" id="A0A1I2UT14"/>
<dbReference type="InterPro" id="IPR016181">
    <property type="entry name" value="Acyl_CoA_acyltransferase"/>
</dbReference>
<reference evidence="3" key="1">
    <citation type="submission" date="2016-10" db="EMBL/GenBank/DDBJ databases">
        <authorList>
            <person name="Varghese N."/>
            <person name="Submissions S."/>
        </authorList>
    </citation>
    <scope>NUCLEOTIDE SEQUENCE [LARGE SCALE GENOMIC DNA]</scope>
    <source>
        <strain evidence="3">CGMCC 1.7739</strain>
    </source>
</reference>
<dbReference type="Proteomes" id="UP000198876">
    <property type="component" value="Unassembled WGS sequence"/>
</dbReference>
<accession>A0A1I2UT14</accession>
<keyword evidence="3" id="KW-1185">Reference proteome</keyword>
<dbReference type="InterPro" id="IPR000182">
    <property type="entry name" value="GNAT_dom"/>
</dbReference>
<gene>
    <name evidence="2" type="ORF">SAMN04488063_2912</name>
</gene>
<name>A0A1I2UT14_9EURY</name>
<dbReference type="Pfam" id="PF00583">
    <property type="entry name" value="Acetyltransf_1"/>
    <property type="match status" value="1"/>
</dbReference>
<dbReference type="Gene3D" id="3.40.630.30">
    <property type="match status" value="1"/>
</dbReference>
<dbReference type="PROSITE" id="PS51186">
    <property type="entry name" value="GNAT"/>
    <property type="match status" value="1"/>
</dbReference>
<proteinExistence type="predicted"/>
<feature type="domain" description="N-acetyltransferase" evidence="1">
    <location>
        <begin position="1"/>
        <end position="148"/>
    </location>
</feature>
<evidence type="ECO:0000259" key="1">
    <source>
        <dbReference type="PROSITE" id="PS51186"/>
    </source>
</evidence>